<gene>
    <name evidence="2" type="ORF">DVH24_027437</name>
</gene>
<evidence type="ECO:0000259" key="1">
    <source>
        <dbReference type="Pfam" id="PF00931"/>
    </source>
</evidence>
<dbReference type="InterPro" id="IPR002182">
    <property type="entry name" value="NB-ARC"/>
</dbReference>
<organism evidence="2 3">
    <name type="scientific">Malus domestica</name>
    <name type="common">Apple</name>
    <name type="synonym">Pyrus malus</name>
    <dbReference type="NCBI Taxonomy" id="3750"/>
    <lineage>
        <taxon>Eukaryota</taxon>
        <taxon>Viridiplantae</taxon>
        <taxon>Streptophyta</taxon>
        <taxon>Embryophyta</taxon>
        <taxon>Tracheophyta</taxon>
        <taxon>Spermatophyta</taxon>
        <taxon>Magnoliopsida</taxon>
        <taxon>eudicotyledons</taxon>
        <taxon>Gunneridae</taxon>
        <taxon>Pentapetalae</taxon>
        <taxon>rosids</taxon>
        <taxon>fabids</taxon>
        <taxon>Rosales</taxon>
        <taxon>Rosaceae</taxon>
        <taxon>Amygdaloideae</taxon>
        <taxon>Maleae</taxon>
        <taxon>Malus</taxon>
    </lineage>
</organism>
<reference evidence="2 3" key="1">
    <citation type="submission" date="2018-10" db="EMBL/GenBank/DDBJ databases">
        <title>A high-quality apple genome assembly.</title>
        <authorList>
            <person name="Hu J."/>
        </authorList>
    </citation>
    <scope>NUCLEOTIDE SEQUENCE [LARGE SCALE GENOMIC DNA]</scope>
    <source>
        <strain evidence="3">cv. HFTH1</strain>
        <tissue evidence="2">Young leaf</tissue>
    </source>
</reference>
<proteinExistence type="predicted"/>
<protein>
    <recommendedName>
        <fullName evidence="1">NB-ARC domain-containing protein</fullName>
    </recommendedName>
</protein>
<dbReference type="EMBL" id="RDQH01000343">
    <property type="protein sequence ID" value="RXH67317.1"/>
    <property type="molecule type" value="Genomic_DNA"/>
</dbReference>
<dbReference type="Proteomes" id="UP000290289">
    <property type="component" value="Chromosome 17"/>
</dbReference>
<dbReference type="GO" id="GO:0043531">
    <property type="term" value="F:ADP binding"/>
    <property type="evidence" value="ECO:0007669"/>
    <property type="project" value="InterPro"/>
</dbReference>
<name>A0A498HDD8_MALDO</name>
<dbReference type="AlphaFoldDB" id="A0A498HDD8"/>
<comment type="caution">
    <text evidence="2">The sequence shown here is derived from an EMBL/GenBank/DDBJ whole genome shotgun (WGS) entry which is preliminary data.</text>
</comment>
<accession>A0A498HDD8</accession>
<evidence type="ECO:0000313" key="3">
    <source>
        <dbReference type="Proteomes" id="UP000290289"/>
    </source>
</evidence>
<dbReference type="Pfam" id="PF00931">
    <property type="entry name" value="NB-ARC"/>
    <property type="match status" value="1"/>
</dbReference>
<sequence length="63" mass="7371">MEADRVKHYKSQNHLRNAEDTFAVLKSKRFGLLLDDIWKRVDVAKISVPIPDRQNKSKLHNSL</sequence>
<evidence type="ECO:0000313" key="2">
    <source>
        <dbReference type="EMBL" id="RXH67317.1"/>
    </source>
</evidence>
<feature type="domain" description="NB-ARC" evidence="1">
    <location>
        <begin position="10"/>
        <end position="58"/>
    </location>
</feature>
<keyword evidence="3" id="KW-1185">Reference proteome</keyword>